<feature type="region of interest" description="Disordered" evidence="1">
    <location>
        <begin position="24"/>
        <end position="56"/>
    </location>
</feature>
<protein>
    <submittedName>
        <fullName evidence="2">Uncharacterized protein</fullName>
    </submittedName>
</protein>
<evidence type="ECO:0000313" key="3">
    <source>
        <dbReference type="Proteomes" id="UP000663860"/>
    </source>
</evidence>
<feature type="compositionally biased region" description="Low complexity" evidence="1">
    <location>
        <begin position="31"/>
        <end position="56"/>
    </location>
</feature>
<accession>A0A813SRA8</accession>
<dbReference type="AlphaFoldDB" id="A0A813SRA8"/>
<name>A0A813SRA8_9BILA</name>
<dbReference type="Proteomes" id="UP000663860">
    <property type="component" value="Unassembled WGS sequence"/>
</dbReference>
<dbReference type="EMBL" id="CAJNOE010000044">
    <property type="protein sequence ID" value="CAF0800657.1"/>
    <property type="molecule type" value="Genomic_DNA"/>
</dbReference>
<gene>
    <name evidence="2" type="ORF">IZO911_LOCUS6910</name>
</gene>
<sequence length="195" mass="23181">METIQLINGHIVLVSSRDSLRLQENRKKQKTVQQKQRQWRQNQRKQQLNKDLNNLPKFTSNQSNELIFINYMTAFFVLLNLIERAPTTKYFTIDSETDDIAGRPALIQLQLIHLNNNNHFKEEDVIKSTIIIFEMCQLRSETYNIHPRAQELFDVIFHPSNTFLTWDNEKNEMLKFQNYEFVNSLPFASLHIINV</sequence>
<proteinExistence type="predicted"/>
<evidence type="ECO:0000313" key="2">
    <source>
        <dbReference type="EMBL" id="CAF0800657.1"/>
    </source>
</evidence>
<organism evidence="2 3">
    <name type="scientific">Adineta steineri</name>
    <dbReference type="NCBI Taxonomy" id="433720"/>
    <lineage>
        <taxon>Eukaryota</taxon>
        <taxon>Metazoa</taxon>
        <taxon>Spiralia</taxon>
        <taxon>Gnathifera</taxon>
        <taxon>Rotifera</taxon>
        <taxon>Eurotatoria</taxon>
        <taxon>Bdelloidea</taxon>
        <taxon>Adinetida</taxon>
        <taxon>Adinetidae</taxon>
        <taxon>Adineta</taxon>
    </lineage>
</organism>
<reference evidence="2" key="1">
    <citation type="submission" date="2021-02" db="EMBL/GenBank/DDBJ databases">
        <authorList>
            <person name="Nowell W R."/>
        </authorList>
    </citation>
    <scope>NUCLEOTIDE SEQUENCE</scope>
</reference>
<evidence type="ECO:0000256" key="1">
    <source>
        <dbReference type="SAM" id="MobiDB-lite"/>
    </source>
</evidence>
<comment type="caution">
    <text evidence="2">The sequence shown here is derived from an EMBL/GenBank/DDBJ whole genome shotgun (WGS) entry which is preliminary data.</text>
</comment>